<accession>A0A1I2BY53</accession>
<sequence>MDKRSLRSRLRLHRALRDLMVDTPPDSISVEALARHAGVTRQTFYAHYSGIPQLIEEHLDTMLDEIAARHRATFRDADAAVDPDRLRQLMASVFADLDPDDPRLIALLNGAVGTEPETRFGALLERFLAEGDPEGSAALAPGAQAMHARFFAAGFVGVLRHWVALGPGRPDPELMAERLADLCLYGRKGLCPFT</sequence>
<evidence type="ECO:0000256" key="3">
    <source>
        <dbReference type="ARBA" id="ARBA00023163"/>
    </source>
</evidence>
<evidence type="ECO:0000256" key="4">
    <source>
        <dbReference type="PROSITE-ProRule" id="PRU00335"/>
    </source>
</evidence>
<proteinExistence type="predicted"/>
<keyword evidence="7" id="KW-1185">Reference proteome</keyword>
<dbReference type="Proteomes" id="UP000325289">
    <property type="component" value="Unassembled WGS sequence"/>
</dbReference>
<evidence type="ECO:0000313" key="7">
    <source>
        <dbReference type="Proteomes" id="UP000325289"/>
    </source>
</evidence>
<dbReference type="AlphaFoldDB" id="A0A1I2BY53"/>
<dbReference type="SUPFAM" id="SSF46689">
    <property type="entry name" value="Homeodomain-like"/>
    <property type="match status" value="1"/>
</dbReference>
<dbReference type="GO" id="GO:0000976">
    <property type="term" value="F:transcription cis-regulatory region binding"/>
    <property type="evidence" value="ECO:0007669"/>
    <property type="project" value="TreeGrafter"/>
</dbReference>
<keyword evidence="2 4" id="KW-0238">DNA-binding</keyword>
<dbReference type="EMBL" id="FOMS01000012">
    <property type="protein sequence ID" value="SFE61047.1"/>
    <property type="molecule type" value="Genomic_DNA"/>
</dbReference>
<gene>
    <name evidence="6" type="ORF">SAMN04515678_11237</name>
</gene>
<dbReference type="GO" id="GO:0003700">
    <property type="term" value="F:DNA-binding transcription factor activity"/>
    <property type="evidence" value="ECO:0007669"/>
    <property type="project" value="TreeGrafter"/>
</dbReference>
<organism evidence="6 7">
    <name type="scientific">Roseivivax sediminis</name>
    <dbReference type="NCBI Taxonomy" id="936889"/>
    <lineage>
        <taxon>Bacteria</taxon>
        <taxon>Pseudomonadati</taxon>
        <taxon>Pseudomonadota</taxon>
        <taxon>Alphaproteobacteria</taxon>
        <taxon>Rhodobacterales</taxon>
        <taxon>Roseobacteraceae</taxon>
        <taxon>Roseivivax</taxon>
    </lineage>
</organism>
<protein>
    <submittedName>
        <fullName evidence="6">DNA-binding transcriptional regulator, AcrR family</fullName>
    </submittedName>
</protein>
<dbReference type="PANTHER" id="PTHR30055">
    <property type="entry name" value="HTH-TYPE TRANSCRIPTIONAL REGULATOR RUTR"/>
    <property type="match status" value="1"/>
</dbReference>
<evidence type="ECO:0000256" key="2">
    <source>
        <dbReference type="ARBA" id="ARBA00023125"/>
    </source>
</evidence>
<dbReference type="Pfam" id="PF00440">
    <property type="entry name" value="TetR_N"/>
    <property type="match status" value="1"/>
</dbReference>
<feature type="DNA-binding region" description="H-T-H motif" evidence="4">
    <location>
        <begin position="29"/>
        <end position="48"/>
    </location>
</feature>
<keyword evidence="3" id="KW-0804">Transcription</keyword>
<dbReference type="Gene3D" id="1.10.357.10">
    <property type="entry name" value="Tetracycline Repressor, domain 2"/>
    <property type="match status" value="1"/>
</dbReference>
<name>A0A1I2BY53_9RHOB</name>
<dbReference type="InterPro" id="IPR050109">
    <property type="entry name" value="HTH-type_TetR-like_transc_reg"/>
</dbReference>
<reference evidence="6 7" key="1">
    <citation type="submission" date="2016-10" db="EMBL/GenBank/DDBJ databases">
        <authorList>
            <person name="Varghese N."/>
            <person name="Submissions S."/>
        </authorList>
    </citation>
    <scope>NUCLEOTIDE SEQUENCE [LARGE SCALE GENOMIC DNA]</scope>
    <source>
        <strain evidence="7">YIM D21,KCTC 23444,ACCC 10710</strain>
    </source>
</reference>
<dbReference type="InterPro" id="IPR009057">
    <property type="entry name" value="Homeodomain-like_sf"/>
</dbReference>
<keyword evidence="1" id="KW-0805">Transcription regulation</keyword>
<feature type="domain" description="HTH tetR-type" evidence="5">
    <location>
        <begin position="6"/>
        <end position="66"/>
    </location>
</feature>
<dbReference type="PANTHER" id="PTHR30055:SF234">
    <property type="entry name" value="HTH-TYPE TRANSCRIPTIONAL REGULATOR BETI"/>
    <property type="match status" value="1"/>
</dbReference>
<dbReference type="PROSITE" id="PS50977">
    <property type="entry name" value="HTH_TETR_2"/>
    <property type="match status" value="1"/>
</dbReference>
<evidence type="ECO:0000259" key="5">
    <source>
        <dbReference type="PROSITE" id="PS50977"/>
    </source>
</evidence>
<dbReference type="InterPro" id="IPR001647">
    <property type="entry name" value="HTH_TetR"/>
</dbReference>
<evidence type="ECO:0000313" key="6">
    <source>
        <dbReference type="EMBL" id="SFE61047.1"/>
    </source>
</evidence>
<evidence type="ECO:0000256" key="1">
    <source>
        <dbReference type="ARBA" id="ARBA00023015"/>
    </source>
</evidence>